<dbReference type="GO" id="GO:0005524">
    <property type="term" value="F:ATP binding"/>
    <property type="evidence" value="ECO:0007669"/>
    <property type="project" value="UniProtKB-KW"/>
</dbReference>
<keyword evidence="3" id="KW-0597">Phosphoprotein</keyword>
<feature type="transmembrane region" description="Helical" evidence="9">
    <location>
        <begin position="251"/>
        <end position="275"/>
    </location>
</feature>
<keyword evidence="12" id="KW-1185">Reference proteome</keyword>
<organism evidence="11 12">
    <name type="scientific">Filimonas lacunae</name>
    <dbReference type="NCBI Taxonomy" id="477680"/>
    <lineage>
        <taxon>Bacteria</taxon>
        <taxon>Pseudomonadati</taxon>
        <taxon>Bacteroidota</taxon>
        <taxon>Chitinophagia</taxon>
        <taxon>Chitinophagales</taxon>
        <taxon>Chitinophagaceae</taxon>
        <taxon>Filimonas</taxon>
    </lineage>
</organism>
<gene>
    <name evidence="11" type="ORF">SAMN05421788_1011158</name>
</gene>
<dbReference type="Gene3D" id="1.20.5.1930">
    <property type="match status" value="1"/>
</dbReference>
<evidence type="ECO:0000256" key="8">
    <source>
        <dbReference type="ARBA" id="ARBA00023012"/>
    </source>
</evidence>
<evidence type="ECO:0000256" key="6">
    <source>
        <dbReference type="ARBA" id="ARBA00022777"/>
    </source>
</evidence>
<evidence type="ECO:0000256" key="1">
    <source>
        <dbReference type="ARBA" id="ARBA00000085"/>
    </source>
</evidence>
<accession>A0A173MQ04</accession>
<dbReference type="InterPro" id="IPR036890">
    <property type="entry name" value="HATPase_C_sf"/>
</dbReference>
<evidence type="ECO:0000256" key="2">
    <source>
        <dbReference type="ARBA" id="ARBA00012438"/>
    </source>
</evidence>
<dbReference type="Pfam" id="PF07730">
    <property type="entry name" value="HisKA_3"/>
    <property type="match status" value="1"/>
</dbReference>
<feature type="transmembrane region" description="Helical" evidence="9">
    <location>
        <begin position="287"/>
        <end position="304"/>
    </location>
</feature>
<dbReference type="GO" id="GO:0046983">
    <property type="term" value="F:protein dimerization activity"/>
    <property type="evidence" value="ECO:0007669"/>
    <property type="project" value="InterPro"/>
</dbReference>
<reference evidence="12" key="1">
    <citation type="submission" date="2017-01" db="EMBL/GenBank/DDBJ databases">
        <authorList>
            <person name="Varghese N."/>
            <person name="Submissions S."/>
        </authorList>
    </citation>
    <scope>NUCLEOTIDE SEQUENCE [LARGE SCALE GENOMIC DNA]</scope>
    <source>
        <strain evidence="12">DSM 21054</strain>
    </source>
</reference>
<proteinExistence type="predicted"/>
<keyword evidence="9" id="KW-0472">Membrane</keyword>
<evidence type="ECO:0000256" key="5">
    <source>
        <dbReference type="ARBA" id="ARBA00022741"/>
    </source>
</evidence>
<dbReference type="AlphaFoldDB" id="A0A173MQ04"/>
<keyword evidence="6 11" id="KW-0418">Kinase</keyword>
<keyword evidence="8" id="KW-0902">Two-component regulatory system</keyword>
<dbReference type="PANTHER" id="PTHR24421:SF10">
    <property type="entry name" value="NITRATE_NITRITE SENSOR PROTEIN NARQ"/>
    <property type="match status" value="1"/>
</dbReference>
<dbReference type="Pfam" id="PF02518">
    <property type="entry name" value="HATPase_c"/>
    <property type="match status" value="1"/>
</dbReference>
<keyword evidence="4" id="KW-0808">Transferase</keyword>
<dbReference type="GO" id="GO:0016020">
    <property type="term" value="C:membrane"/>
    <property type="evidence" value="ECO:0007669"/>
    <property type="project" value="InterPro"/>
</dbReference>
<dbReference type="InterPro" id="IPR011623">
    <property type="entry name" value="7TMR_DISM_rcpt_extracell_dom1"/>
</dbReference>
<protein>
    <recommendedName>
        <fullName evidence="2">histidine kinase</fullName>
        <ecNumber evidence="2">2.7.13.3</ecNumber>
    </recommendedName>
</protein>
<evidence type="ECO:0000256" key="3">
    <source>
        <dbReference type="ARBA" id="ARBA00022553"/>
    </source>
</evidence>
<feature type="domain" description="Histidine kinase/HSP90-like ATPase" evidence="10">
    <location>
        <begin position="531"/>
        <end position="632"/>
    </location>
</feature>
<feature type="transmembrane region" description="Helical" evidence="9">
    <location>
        <begin position="219"/>
        <end position="239"/>
    </location>
</feature>
<keyword evidence="7" id="KW-0067">ATP-binding</keyword>
<sequence>MINCRKTLLLFVVILYTGIYCKAQDKVINIFDRKDDYSLHPNTWSLFKTNDEQLSIDSLVQLYQLGNFKPVNTAVYNAGIARKQYWFHFAIHNQGSGQTQLMIDAQCSRINELELFEKTKNGIRSLGKLGDFYPFEQRTSLHKNFQYALTLDKGEQKDYFLHINQVGHTFLLPLKIYKDKAFEAKVNRSYLSDGITYGILVFVSIFSFLFYINTKHKLYLYYGLYILTSIIWFLGYFGLGFEFIWSGYPPVNSAITATFSSINLLLNIQISQVLLNMRATHPYLYKWGNICKVMLAAVAIIPIFVNLNTSSFQVNNIYICLFLAVIVISIVTVLISLLVTLMKGSVEARFYFSASIIKVIGIFNLALLEWGVVGATYYTETMLQAGILIEIILLTYAIARRYTSYKLKTYQKIIQAQEIEKANSAKEIHDSLSGTLTAIRFKLLGLSRNVTSTPAELIEEIDIISDYVSTAQAEARNISHNLMPAYIKDHSLNRIIELYIQDLHKKITLKAEKPLDIHFISQYSDEDFPEEVRLNIFRIVQEIMTNIIKHAHATTVTLEFAYRKKNLLIIAEDNGVGFDPSVLNEKKGIGLRNIESRVQLLNGAFHMSNGKKSTSEDHKNGTRIFIRIPSVQHSNRDGKDY</sequence>
<dbReference type="EC" id="2.7.13.3" evidence="2"/>
<dbReference type="SMART" id="SM00387">
    <property type="entry name" value="HATPase_c"/>
    <property type="match status" value="1"/>
</dbReference>
<dbReference type="Pfam" id="PF07695">
    <property type="entry name" value="7TMR-DISM_7TM"/>
    <property type="match status" value="1"/>
</dbReference>
<dbReference type="KEGG" id="fln:FLA_5777"/>
<dbReference type="InterPro" id="IPR011622">
    <property type="entry name" value="7TMR_DISM_rcpt_extracell_dom2"/>
</dbReference>
<dbReference type="InterPro" id="IPR003594">
    <property type="entry name" value="HATPase_dom"/>
</dbReference>
<dbReference type="Gene3D" id="2.60.40.2380">
    <property type="match status" value="1"/>
</dbReference>
<feature type="transmembrane region" description="Helical" evidence="9">
    <location>
        <begin position="194"/>
        <end position="212"/>
    </location>
</feature>
<evidence type="ECO:0000313" key="11">
    <source>
        <dbReference type="EMBL" id="SIS77919.1"/>
    </source>
</evidence>
<dbReference type="STRING" id="477680.SAMN05421788_1011158"/>
<evidence type="ECO:0000313" key="12">
    <source>
        <dbReference type="Proteomes" id="UP000186917"/>
    </source>
</evidence>
<dbReference type="EMBL" id="FTOR01000001">
    <property type="protein sequence ID" value="SIS77919.1"/>
    <property type="molecule type" value="Genomic_DNA"/>
</dbReference>
<comment type="catalytic activity">
    <reaction evidence="1">
        <text>ATP + protein L-histidine = ADP + protein N-phospho-L-histidine.</text>
        <dbReference type="EC" id="2.7.13.3"/>
    </reaction>
</comment>
<name>A0A173MQ04_9BACT</name>
<dbReference type="Gene3D" id="3.30.565.10">
    <property type="entry name" value="Histidine kinase-like ATPase, C-terminal domain"/>
    <property type="match status" value="1"/>
</dbReference>
<dbReference type="PANTHER" id="PTHR24421">
    <property type="entry name" value="NITRATE/NITRITE SENSOR PROTEIN NARX-RELATED"/>
    <property type="match status" value="1"/>
</dbReference>
<keyword evidence="9" id="KW-0812">Transmembrane</keyword>
<dbReference type="GO" id="GO:0000155">
    <property type="term" value="F:phosphorelay sensor kinase activity"/>
    <property type="evidence" value="ECO:0007669"/>
    <property type="project" value="InterPro"/>
</dbReference>
<keyword evidence="9" id="KW-1133">Transmembrane helix</keyword>
<feature type="transmembrane region" description="Helical" evidence="9">
    <location>
        <begin position="382"/>
        <end position="399"/>
    </location>
</feature>
<evidence type="ECO:0000256" key="7">
    <source>
        <dbReference type="ARBA" id="ARBA00022840"/>
    </source>
</evidence>
<feature type="transmembrane region" description="Helical" evidence="9">
    <location>
        <begin position="316"/>
        <end position="338"/>
    </location>
</feature>
<dbReference type="InterPro" id="IPR050482">
    <property type="entry name" value="Sensor_HK_TwoCompSys"/>
</dbReference>
<keyword evidence="5" id="KW-0547">Nucleotide-binding</keyword>
<dbReference type="CDD" id="cd16917">
    <property type="entry name" value="HATPase_UhpB-NarQ-NarX-like"/>
    <property type="match status" value="1"/>
</dbReference>
<feature type="transmembrane region" description="Helical" evidence="9">
    <location>
        <begin position="350"/>
        <end position="370"/>
    </location>
</feature>
<dbReference type="Proteomes" id="UP000186917">
    <property type="component" value="Unassembled WGS sequence"/>
</dbReference>
<evidence type="ECO:0000259" key="10">
    <source>
        <dbReference type="SMART" id="SM00387"/>
    </source>
</evidence>
<dbReference type="InterPro" id="IPR011712">
    <property type="entry name" value="Sig_transdc_His_kin_sub3_dim/P"/>
</dbReference>
<evidence type="ECO:0000256" key="9">
    <source>
        <dbReference type="SAM" id="Phobius"/>
    </source>
</evidence>
<evidence type="ECO:0000256" key="4">
    <source>
        <dbReference type="ARBA" id="ARBA00022679"/>
    </source>
</evidence>
<dbReference type="SUPFAM" id="SSF55874">
    <property type="entry name" value="ATPase domain of HSP90 chaperone/DNA topoisomerase II/histidine kinase"/>
    <property type="match status" value="1"/>
</dbReference>
<dbReference type="Pfam" id="PF07696">
    <property type="entry name" value="7TMR-DISMED2"/>
    <property type="match status" value="1"/>
</dbReference>